<keyword evidence="4" id="KW-0378">Hydrolase</keyword>
<dbReference type="PANTHER" id="PTHR21015">
    <property type="entry name" value="UDP-N-ACETYLGLUCOSAMINE--N-ACETYLMURAMYL-(PENTAPEPTIDE) PYROPHOSPHORYL-UNDECAPRENOL N-ACETYLGLUCOSAMINE TRANSFERASE 1"/>
    <property type="match status" value="1"/>
</dbReference>
<dbReference type="GO" id="GO:0016758">
    <property type="term" value="F:hexosyltransferase activity"/>
    <property type="evidence" value="ECO:0007669"/>
    <property type="project" value="InterPro"/>
</dbReference>
<dbReference type="Pfam" id="PF04101">
    <property type="entry name" value="Glyco_tran_28_C"/>
    <property type="match status" value="1"/>
</dbReference>
<dbReference type="GO" id="GO:0016787">
    <property type="term" value="F:hydrolase activity"/>
    <property type="evidence" value="ECO:0007669"/>
    <property type="project" value="UniProtKB-KW"/>
</dbReference>
<proteinExistence type="predicted"/>
<feature type="binding site" evidence="2">
    <location>
        <position position="164"/>
    </location>
    <ligand>
        <name>substrate</name>
    </ligand>
</feature>
<dbReference type="RefSeq" id="WP_044151073.1">
    <property type="nucleotide sequence ID" value="NZ_QVFV01000001.1"/>
</dbReference>
<dbReference type="Gene3D" id="3.40.50.11190">
    <property type="match status" value="1"/>
</dbReference>
<dbReference type="Proteomes" id="UP000292459">
    <property type="component" value="Unassembled WGS sequence"/>
</dbReference>
<name>A0A4V2E3J1_9CYAN</name>
<organism evidence="4 5">
    <name type="scientific">Leptolyngbya iicbica LK</name>
    <dbReference type="NCBI Taxonomy" id="2294035"/>
    <lineage>
        <taxon>Bacteria</taxon>
        <taxon>Bacillati</taxon>
        <taxon>Cyanobacteriota</taxon>
        <taxon>Cyanophyceae</taxon>
        <taxon>Leptolyngbyales</taxon>
        <taxon>Leptolyngbyaceae</taxon>
        <taxon>Leptolyngbya group</taxon>
        <taxon>Leptolyngbya</taxon>
        <taxon>Leptolyngbya iicbica</taxon>
    </lineage>
</organism>
<evidence type="ECO:0000313" key="4">
    <source>
        <dbReference type="EMBL" id="RZM82620.1"/>
    </source>
</evidence>
<evidence type="ECO:0000259" key="3">
    <source>
        <dbReference type="Pfam" id="PF04101"/>
    </source>
</evidence>
<dbReference type="EC" id="3.6.1.57" evidence="4"/>
<dbReference type="InterPro" id="IPR020023">
    <property type="entry name" value="PseG"/>
</dbReference>
<accession>A0A4V2E3J1</accession>
<feature type="active site" description="Proton acceptor" evidence="1">
    <location>
        <position position="26"/>
    </location>
</feature>
<evidence type="ECO:0000313" key="5">
    <source>
        <dbReference type="Proteomes" id="UP000292459"/>
    </source>
</evidence>
<dbReference type="InterPro" id="IPR007235">
    <property type="entry name" value="Glyco_trans_28_C"/>
</dbReference>
<dbReference type="EMBL" id="QVFV01000001">
    <property type="protein sequence ID" value="RZM82620.1"/>
    <property type="molecule type" value="Genomic_DNA"/>
</dbReference>
<dbReference type="SUPFAM" id="SSF53756">
    <property type="entry name" value="UDP-Glycosyltransferase/glycogen phosphorylase"/>
    <property type="match status" value="1"/>
</dbReference>
<evidence type="ECO:0000256" key="2">
    <source>
        <dbReference type="PIRSR" id="PIRSR620023-2"/>
    </source>
</evidence>
<gene>
    <name evidence="4" type="primary">pseG</name>
    <name evidence="4" type="ORF">DYY88_05135</name>
</gene>
<feature type="binding site" evidence="2">
    <location>
        <position position="268"/>
    </location>
    <ligand>
        <name>substrate</name>
    </ligand>
</feature>
<dbReference type="NCBIfam" id="TIGR03590">
    <property type="entry name" value="PseG"/>
    <property type="match status" value="1"/>
</dbReference>
<evidence type="ECO:0000256" key="1">
    <source>
        <dbReference type="PIRSR" id="PIRSR620023-1"/>
    </source>
</evidence>
<protein>
    <submittedName>
        <fullName evidence="4">UDP-2,4-diacetamido-2,4, 6-trideoxy-beta-L-altropyranose hydrolase</fullName>
        <ecNumber evidence="4">3.6.1.57</ecNumber>
    </submittedName>
</protein>
<dbReference type="PANTHER" id="PTHR21015:SF22">
    <property type="entry name" value="GLYCOSYLTRANSFERASE"/>
    <property type="match status" value="1"/>
</dbReference>
<dbReference type="Gene3D" id="3.40.50.2000">
    <property type="entry name" value="Glycogen Phosphorylase B"/>
    <property type="match status" value="1"/>
</dbReference>
<comment type="caution">
    <text evidence="4">The sequence shown here is derived from an EMBL/GenBank/DDBJ whole genome shotgun (WGS) entry which is preliminary data.</text>
</comment>
<reference evidence="4 5" key="1">
    <citation type="submission" date="2018-11" db="EMBL/GenBank/DDBJ databases">
        <title>Whole genome sequencing of an environmental sample.</title>
        <authorList>
            <person name="Sarangi A.N."/>
            <person name="Singh D."/>
            <person name="Tripathy S."/>
        </authorList>
    </citation>
    <scope>NUCLEOTIDE SEQUENCE [LARGE SCALE GENOMIC DNA]</scope>
    <source>
        <strain evidence="4 5">Lakshadweep</strain>
    </source>
</reference>
<sequence>MVSARKDDSLRLLIRADAAAAIGTGHIMRCLALAQAWQSEGGMVTFLMADAAPALAARIKAEGFSVIHHPHPDGSAADSIHTVAVAQTLGTERVVVDGYHFGAAYQQQLKAAGLKVLFIDDNGHADYYAADWVLNQNIHAHPELYSHREPYTQLLLGTRFALLRKEFWPWRGWQRQIAPVARKILVTLGGGDPDNVTLKVMQALQQVTVPDLEVVVVVGGSNPHFETLQAAADTASIKFDLCRNVSNMPELMAWADVGIISGGSICWEAFFMGLPVVSIITADNQLQLVKRLQENQALHNLGWHDYLNPKQIASVLIELCSSQDPREFQSRKNSSVVSGFGAHETASCLFGNHLNSRARSEKAKL</sequence>
<feature type="domain" description="Glycosyl transferase family 28 C-terminal" evidence="3">
    <location>
        <begin position="206"/>
        <end position="325"/>
    </location>
</feature>
<dbReference type="OrthoDB" id="9805604at2"/>
<dbReference type="AlphaFoldDB" id="A0A4V2E3J1"/>
<keyword evidence="5" id="KW-1185">Reference proteome</keyword>